<name>A0A4C2A6F7_EUMVA</name>
<dbReference type="AlphaFoldDB" id="A0A4C2A6F7"/>
<keyword evidence="2" id="KW-1185">Reference proteome</keyword>
<accession>A0A4C2A6F7</accession>
<reference evidence="1 2" key="1">
    <citation type="journal article" date="2019" name="Commun. Biol.">
        <title>The bagworm genome reveals a unique fibroin gene that provides high tensile strength.</title>
        <authorList>
            <person name="Kono N."/>
            <person name="Nakamura H."/>
            <person name="Ohtoshi R."/>
            <person name="Tomita M."/>
            <person name="Numata K."/>
            <person name="Arakawa K."/>
        </authorList>
    </citation>
    <scope>NUCLEOTIDE SEQUENCE [LARGE SCALE GENOMIC DNA]</scope>
</reference>
<organism evidence="1 2">
    <name type="scientific">Eumeta variegata</name>
    <name type="common">Bagworm moth</name>
    <name type="synonym">Eumeta japonica</name>
    <dbReference type="NCBI Taxonomy" id="151549"/>
    <lineage>
        <taxon>Eukaryota</taxon>
        <taxon>Metazoa</taxon>
        <taxon>Ecdysozoa</taxon>
        <taxon>Arthropoda</taxon>
        <taxon>Hexapoda</taxon>
        <taxon>Insecta</taxon>
        <taxon>Pterygota</taxon>
        <taxon>Neoptera</taxon>
        <taxon>Endopterygota</taxon>
        <taxon>Lepidoptera</taxon>
        <taxon>Glossata</taxon>
        <taxon>Ditrysia</taxon>
        <taxon>Tineoidea</taxon>
        <taxon>Psychidae</taxon>
        <taxon>Oiketicinae</taxon>
        <taxon>Eumeta</taxon>
    </lineage>
</organism>
<sequence length="89" mass="10408">MLIAVNASNEIKIRRIIEQYYRDKGKHIENDSKEKKSNIAHATTSTRQSVKAIIKQERIKEMIEQISTMDLTKICNLEKFLQRLPEIGH</sequence>
<evidence type="ECO:0000313" key="2">
    <source>
        <dbReference type="Proteomes" id="UP000299102"/>
    </source>
</evidence>
<dbReference type="EMBL" id="BGZK01002762">
    <property type="protein sequence ID" value="GBP96276.1"/>
    <property type="molecule type" value="Genomic_DNA"/>
</dbReference>
<dbReference type="OrthoDB" id="19039at2759"/>
<gene>
    <name evidence="1" type="ORF">EVAR_101642_1</name>
</gene>
<dbReference type="GO" id="GO:0016757">
    <property type="term" value="F:glycosyltransferase activity"/>
    <property type="evidence" value="ECO:0007669"/>
    <property type="project" value="UniProtKB-KW"/>
</dbReference>
<keyword evidence="1" id="KW-0328">Glycosyltransferase</keyword>
<protein>
    <submittedName>
        <fullName evidence="1">Probable Dol-P-Man:Man(7)GlcNAc(2)-PP-Dol alpha-1,6-mannosyltransferase</fullName>
    </submittedName>
</protein>
<evidence type="ECO:0000313" key="1">
    <source>
        <dbReference type="EMBL" id="GBP96276.1"/>
    </source>
</evidence>
<dbReference type="STRING" id="151549.A0A4C2A6F7"/>
<keyword evidence="1" id="KW-0808">Transferase</keyword>
<comment type="caution">
    <text evidence="1">The sequence shown here is derived from an EMBL/GenBank/DDBJ whole genome shotgun (WGS) entry which is preliminary data.</text>
</comment>
<proteinExistence type="predicted"/>
<dbReference type="Proteomes" id="UP000299102">
    <property type="component" value="Unassembled WGS sequence"/>
</dbReference>